<dbReference type="Proteomes" id="UP000814033">
    <property type="component" value="Unassembled WGS sequence"/>
</dbReference>
<keyword evidence="2" id="KW-1185">Reference proteome</keyword>
<gene>
    <name evidence="1" type="ORF">FA95DRAFT_1559341</name>
</gene>
<evidence type="ECO:0000313" key="1">
    <source>
        <dbReference type="EMBL" id="KAI0047185.1"/>
    </source>
</evidence>
<reference evidence="1" key="2">
    <citation type="journal article" date="2022" name="New Phytol.">
        <title>Evolutionary transition to the ectomycorrhizal habit in the genomes of a hyperdiverse lineage of mushroom-forming fungi.</title>
        <authorList>
            <person name="Looney B."/>
            <person name="Miyauchi S."/>
            <person name="Morin E."/>
            <person name="Drula E."/>
            <person name="Courty P.E."/>
            <person name="Kohler A."/>
            <person name="Kuo A."/>
            <person name="LaButti K."/>
            <person name="Pangilinan J."/>
            <person name="Lipzen A."/>
            <person name="Riley R."/>
            <person name="Andreopoulos W."/>
            <person name="He G."/>
            <person name="Johnson J."/>
            <person name="Nolan M."/>
            <person name="Tritt A."/>
            <person name="Barry K.W."/>
            <person name="Grigoriev I.V."/>
            <person name="Nagy L.G."/>
            <person name="Hibbett D."/>
            <person name="Henrissat B."/>
            <person name="Matheny P.B."/>
            <person name="Labbe J."/>
            <person name="Martin F.M."/>
        </authorList>
    </citation>
    <scope>NUCLEOTIDE SEQUENCE</scope>
    <source>
        <strain evidence="1">FP105234-sp</strain>
    </source>
</reference>
<organism evidence="1 2">
    <name type="scientific">Auriscalpium vulgare</name>
    <dbReference type="NCBI Taxonomy" id="40419"/>
    <lineage>
        <taxon>Eukaryota</taxon>
        <taxon>Fungi</taxon>
        <taxon>Dikarya</taxon>
        <taxon>Basidiomycota</taxon>
        <taxon>Agaricomycotina</taxon>
        <taxon>Agaricomycetes</taxon>
        <taxon>Russulales</taxon>
        <taxon>Auriscalpiaceae</taxon>
        <taxon>Auriscalpium</taxon>
    </lineage>
</organism>
<evidence type="ECO:0000313" key="2">
    <source>
        <dbReference type="Proteomes" id="UP000814033"/>
    </source>
</evidence>
<accession>A0ACB8RT92</accession>
<sequence>MFLWHIARAVEEFMTHASRRQMGQAAPPHALDVGVGAKVHDVTIVGAVNIQEGRWFPILRLPPVVR</sequence>
<comment type="caution">
    <text evidence="1">The sequence shown here is derived from an EMBL/GenBank/DDBJ whole genome shotgun (WGS) entry which is preliminary data.</text>
</comment>
<name>A0ACB8RT92_9AGAM</name>
<proteinExistence type="predicted"/>
<dbReference type="EMBL" id="MU275909">
    <property type="protein sequence ID" value="KAI0047185.1"/>
    <property type="molecule type" value="Genomic_DNA"/>
</dbReference>
<reference evidence="1" key="1">
    <citation type="submission" date="2021-02" db="EMBL/GenBank/DDBJ databases">
        <authorList>
            <consortium name="DOE Joint Genome Institute"/>
            <person name="Ahrendt S."/>
            <person name="Looney B.P."/>
            <person name="Miyauchi S."/>
            <person name="Morin E."/>
            <person name="Drula E."/>
            <person name="Courty P.E."/>
            <person name="Chicoki N."/>
            <person name="Fauchery L."/>
            <person name="Kohler A."/>
            <person name="Kuo A."/>
            <person name="Labutti K."/>
            <person name="Pangilinan J."/>
            <person name="Lipzen A."/>
            <person name="Riley R."/>
            <person name="Andreopoulos W."/>
            <person name="He G."/>
            <person name="Johnson J."/>
            <person name="Barry K.W."/>
            <person name="Grigoriev I.V."/>
            <person name="Nagy L."/>
            <person name="Hibbett D."/>
            <person name="Henrissat B."/>
            <person name="Matheny P.B."/>
            <person name="Labbe J."/>
            <person name="Martin F."/>
        </authorList>
    </citation>
    <scope>NUCLEOTIDE SEQUENCE</scope>
    <source>
        <strain evidence="1">FP105234-sp</strain>
    </source>
</reference>
<protein>
    <submittedName>
        <fullName evidence="1">Uncharacterized protein</fullName>
    </submittedName>
</protein>